<comment type="caution">
    <text evidence="1">The sequence shown here is derived from an EMBL/GenBank/DDBJ whole genome shotgun (WGS) entry which is preliminary data.</text>
</comment>
<dbReference type="Proteomes" id="UP001604277">
    <property type="component" value="Unassembled WGS sequence"/>
</dbReference>
<gene>
    <name evidence="1" type="ORF">Fot_00430</name>
</gene>
<evidence type="ECO:0000313" key="1">
    <source>
        <dbReference type="EMBL" id="KAL2555691.1"/>
    </source>
</evidence>
<evidence type="ECO:0000313" key="2">
    <source>
        <dbReference type="Proteomes" id="UP001604277"/>
    </source>
</evidence>
<protein>
    <submittedName>
        <fullName evidence="1">Uncharacterized protein</fullName>
    </submittedName>
</protein>
<reference evidence="2" key="1">
    <citation type="submission" date="2024-07" db="EMBL/GenBank/DDBJ databases">
        <title>Two chromosome-level genome assemblies of Korean endemic species Abeliophyllum distichum and Forsythia ovata (Oleaceae).</title>
        <authorList>
            <person name="Jang H."/>
        </authorList>
    </citation>
    <scope>NUCLEOTIDE SEQUENCE [LARGE SCALE GENOMIC DNA]</scope>
</reference>
<sequence length="112" mass="12693">MEIMVHRGFEELHSEAFRLIRDSLNVESFRPADRPVGQILDDSPDLVIKTYYKLDLHVLTICFFRYQNMGEDYKLIPAITPSTTNWMAKVVVALSDSAAPSMKCEEKGPATA</sequence>
<accession>A0ABD1X134</accession>
<organism evidence="1 2">
    <name type="scientific">Forsythia ovata</name>
    <dbReference type="NCBI Taxonomy" id="205694"/>
    <lineage>
        <taxon>Eukaryota</taxon>
        <taxon>Viridiplantae</taxon>
        <taxon>Streptophyta</taxon>
        <taxon>Embryophyta</taxon>
        <taxon>Tracheophyta</taxon>
        <taxon>Spermatophyta</taxon>
        <taxon>Magnoliopsida</taxon>
        <taxon>eudicotyledons</taxon>
        <taxon>Gunneridae</taxon>
        <taxon>Pentapetalae</taxon>
        <taxon>asterids</taxon>
        <taxon>lamiids</taxon>
        <taxon>Lamiales</taxon>
        <taxon>Oleaceae</taxon>
        <taxon>Forsythieae</taxon>
        <taxon>Forsythia</taxon>
    </lineage>
</organism>
<dbReference type="EMBL" id="JBFOLJ010000001">
    <property type="protein sequence ID" value="KAL2555691.1"/>
    <property type="molecule type" value="Genomic_DNA"/>
</dbReference>
<proteinExistence type="predicted"/>
<keyword evidence="2" id="KW-1185">Reference proteome</keyword>
<name>A0ABD1X134_9LAMI</name>
<dbReference type="AlphaFoldDB" id="A0ABD1X134"/>